<dbReference type="AlphaFoldDB" id="A0A917KDB3"/>
<dbReference type="Pfam" id="PF12385">
    <property type="entry name" value="Peptidase_C70"/>
    <property type="match status" value="1"/>
</dbReference>
<dbReference type="Proteomes" id="UP000661507">
    <property type="component" value="Unassembled WGS sequence"/>
</dbReference>
<dbReference type="InterPro" id="IPR022118">
    <property type="entry name" value="Peptidase_C70_AvrRpt2"/>
</dbReference>
<proteinExistence type="predicted"/>
<accession>A0A917KDB3</accession>
<evidence type="ECO:0000313" key="1">
    <source>
        <dbReference type="EMBL" id="GGJ08174.1"/>
    </source>
</evidence>
<comment type="caution">
    <text evidence="1">The sequence shown here is derived from an EMBL/GenBank/DDBJ whole genome shotgun (WGS) entry which is preliminary data.</text>
</comment>
<reference evidence="1" key="1">
    <citation type="journal article" date="2014" name="Int. J. Syst. Evol. Microbiol.">
        <title>Complete genome sequence of Corynebacterium casei LMG S-19264T (=DSM 44701T), isolated from a smear-ripened cheese.</title>
        <authorList>
            <consortium name="US DOE Joint Genome Institute (JGI-PGF)"/>
            <person name="Walter F."/>
            <person name="Albersmeier A."/>
            <person name="Kalinowski J."/>
            <person name="Ruckert C."/>
        </authorList>
    </citation>
    <scope>NUCLEOTIDE SEQUENCE</scope>
    <source>
        <strain evidence="1">CGMCC 1.3617</strain>
    </source>
</reference>
<evidence type="ECO:0000313" key="2">
    <source>
        <dbReference type="Proteomes" id="UP000661507"/>
    </source>
</evidence>
<organism evidence="1 2">
    <name type="scientific">Neoroseomonas lacus</name>
    <dbReference type="NCBI Taxonomy" id="287609"/>
    <lineage>
        <taxon>Bacteria</taxon>
        <taxon>Pseudomonadati</taxon>
        <taxon>Pseudomonadota</taxon>
        <taxon>Alphaproteobacteria</taxon>
        <taxon>Acetobacterales</taxon>
        <taxon>Acetobacteraceae</taxon>
        <taxon>Neoroseomonas</taxon>
    </lineage>
</organism>
<gene>
    <name evidence="1" type="ORF">GCM10011320_13970</name>
</gene>
<keyword evidence="2" id="KW-1185">Reference proteome</keyword>
<dbReference type="EMBL" id="BMKW01000003">
    <property type="protein sequence ID" value="GGJ08174.1"/>
    <property type="molecule type" value="Genomic_DNA"/>
</dbReference>
<reference evidence="1" key="2">
    <citation type="submission" date="2020-09" db="EMBL/GenBank/DDBJ databases">
        <authorList>
            <person name="Sun Q."/>
            <person name="Zhou Y."/>
        </authorList>
    </citation>
    <scope>NUCLEOTIDE SEQUENCE</scope>
    <source>
        <strain evidence="1">CGMCC 1.3617</strain>
    </source>
</reference>
<dbReference type="RefSeq" id="WP_188966228.1">
    <property type="nucleotide sequence ID" value="NZ_BMKW01000003.1"/>
</dbReference>
<sequence>MAGIHLDVPFVTQLGFGQDNSIDDPTGCWYASACMVGYYFEAGPRMGDPTLWTPQGHQVIGDSTNLRKNEHLVEVGYPLGNAWTIDQLADLLTKYGPQLISWTKTHNGATYGHCSTLIGVDEATQEVIFHDPENAPTSRLPIATFNSLFMWNIPDSMLRKDVTSHTPKTI</sequence>
<name>A0A917KDB3_9PROT</name>
<protein>
    <submittedName>
        <fullName evidence="1">Uncharacterized protein</fullName>
    </submittedName>
</protein>